<dbReference type="Proteomes" id="UP000247973">
    <property type="component" value="Unassembled WGS sequence"/>
</dbReference>
<name>A0A2V3PTV1_9BACT</name>
<evidence type="ECO:0000256" key="1">
    <source>
        <dbReference type="SAM" id="Coils"/>
    </source>
</evidence>
<dbReference type="PROSITE" id="PS50943">
    <property type="entry name" value="HTH_CROC1"/>
    <property type="match status" value="1"/>
</dbReference>
<dbReference type="EMBL" id="QICL01000003">
    <property type="protein sequence ID" value="PXV67330.1"/>
    <property type="molecule type" value="Genomic_DNA"/>
</dbReference>
<dbReference type="AlphaFoldDB" id="A0A2V3PTV1"/>
<feature type="coiled-coil region" evidence="1">
    <location>
        <begin position="134"/>
        <end position="168"/>
    </location>
</feature>
<sequence length="170" mass="19651">MDIDTAKRKEKKPHHGRNIRRARVFFDKNQEELAMLLNTNQKAVYNLEQQEIVDDKILMQVANIFNLPVEFFKKVQPDDMVQKYVLENNTLTVGDNALDSFNLNGAINNTITITGDAKYIKLCEDLSKVHEKVIKIVTKDLNTETAKNKKLEAELARVQKELEKYKNSTK</sequence>
<evidence type="ECO:0000259" key="2">
    <source>
        <dbReference type="PROSITE" id="PS50943"/>
    </source>
</evidence>
<dbReference type="InterPro" id="IPR001387">
    <property type="entry name" value="Cro/C1-type_HTH"/>
</dbReference>
<evidence type="ECO:0000313" key="4">
    <source>
        <dbReference type="Proteomes" id="UP000247973"/>
    </source>
</evidence>
<comment type="caution">
    <text evidence="3">The sequence shown here is derived from an EMBL/GenBank/DDBJ whole genome shotgun (WGS) entry which is preliminary data.</text>
</comment>
<reference evidence="3 4" key="1">
    <citation type="submission" date="2018-03" db="EMBL/GenBank/DDBJ databases">
        <title>Genomic Encyclopedia of Archaeal and Bacterial Type Strains, Phase II (KMG-II): from individual species to whole genera.</title>
        <authorList>
            <person name="Goeker M."/>
        </authorList>
    </citation>
    <scope>NUCLEOTIDE SEQUENCE [LARGE SCALE GENOMIC DNA]</scope>
    <source>
        <strain evidence="3 4">DSM 100214</strain>
    </source>
</reference>
<gene>
    <name evidence="3" type="ORF">CLV62_1031</name>
</gene>
<dbReference type="RefSeq" id="WP_110309499.1">
    <property type="nucleotide sequence ID" value="NZ_QICL01000003.1"/>
</dbReference>
<organism evidence="3 4">
    <name type="scientific">Dysgonomonas alginatilytica</name>
    <dbReference type="NCBI Taxonomy" id="1605892"/>
    <lineage>
        <taxon>Bacteria</taxon>
        <taxon>Pseudomonadati</taxon>
        <taxon>Bacteroidota</taxon>
        <taxon>Bacteroidia</taxon>
        <taxon>Bacteroidales</taxon>
        <taxon>Dysgonomonadaceae</taxon>
        <taxon>Dysgonomonas</taxon>
    </lineage>
</organism>
<feature type="domain" description="HTH cro/C1-type" evidence="2">
    <location>
        <begin position="19"/>
        <end position="72"/>
    </location>
</feature>
<keyword evidence="1" id="KW-0175">Coiled coil</keyword>
<evidence type="ECO:0000313" key="3">
    <source>
        <dbReference type="EMBL" id="PXV67330.1"/>
    </source>
</evidence>
<proteinExistence type="predicted"/>
<dbReference type="CDD" id="cd00093">
    <property type="entry name" value="HTH_XRE"/>
    <property type="match status" value="1"/>
</dbReference>
<dbReference type="InterPro" id="IPR010982">
    <property type="entry name" value="Lambda_DNA-bd_dom_sf"/>
</dbReference>
<dbReference type="Gene3D" id="1.10.260.40">
    <property type="entry name" value="lambda repressor-like DNA-binding domains"/>
    <property type="match status" value="1"/>
</dbReference>
<dbReference type="GO" id="GO:0003677">
    <property type="term" value="F:DNA binding"/>
    <property type="evidence" value="ECO:0007669"/>
    <property type="project" value="InterPro"/>
</dbReference>
<dbReference type="SUPFAM" id="SSF47413">
    <property type="entry name" value="lambda repressor-like DNA-binding domains"/>
    <property type="match status" value="1"/>
</dbReference>
<protein>
    <recommendedName>
        <fullName evidence="2">HTH cro/C1-type domain-containing protein</fullName>
    </recommendedName>
</protein>
<accession>A0A2V3PTV1</accession>
<dbReference type="OrthoDB" id="999653at2"/>
<keyword evidence="4" id="KW-1185">Reference proteome</keyword>